<proteinExistence type="predicted"/>
<dbReference type="OrthoDB" id="9815163at2"/>
<accession>A0A4Q2KBZ8</accession>
<evidence type="ECO:0000313" key="4">
    <source>
        <dbReference type="Proteomes" id="UP000291269"/>
    </source>
</evidence>
<feature type="signal peptide" evidence="2">
    <location>
        <begin position="1"/>
        <end position="26"/>
    </location>
</feature>
<evidence type="ECO:0000256" key="2">
    <source>
        <dbReference type="SAM" id="SignalP"/>
    </source>
</evidence>
<evidence type="ECO:0000256" key="1">
    <source>
        <dbReference type="SAM" id="Phobius"/>
    </source>
</evidence>
<reference evidence="3 4" key="1">
    <citation type="journal article" date="2019" name="Gut">
        <title>Antibiotics-induced monodominance of a novel gut bacterial order.</title>
        <authorList>
            <person name="Hildebrand F."/>
            <person name="Moitinho-Silva L."/>
            <person name="Blasche S."/>
            <person name="Jahn M.T."/>
            <person name="Gossmann T.I."/>
            <person name="Heuerta-Cepas J."/>
            <person name="Hercog R."/>
            <person name="Luetge M."/>
            <person name="Bahram M."/>
            <person name="Pryszlak A."/>
            <person name="Alves R.J."/>
            <person name="Waszak S.M."/>
            <person name="Zhu A."/>
            <person name="Ye L."/>
            <person name="Costea P.I."/>
            <person name="Aalvink S."/>
            <person name="Belzer C."/>
            <person name="Forslund S.K."/>
            <person name="Sunagawa S."/>
            <person name="Hentschel U."/>
            <person name="Merten C."/>
            <person name="Patil K.R."/>
            <person name="Benes V."/>
            <person name="Bork P."/>
        </authorList>
    </citation>
    <scope>NUCLEOTIDE SEQUENCE [LARGE SCALE GENOMIC DNA]</scope>
    <source>
        <strain evidence="3 4">HDS1380</strain>
    </source>
</reference>
<dbReference type="Proteomes" id="UP000291269">
    <property type="component" value="Unassembled WGS sequence"/>
</dbReference>
<dbReference type="EMBL" id="SDOZ01000002">
    <property type="protein sequence ID" value="RXZ62095.1"/>
    <property type="molecule type" value="Genomic_DNA"/>
</dbReference>
<keyword evidence="1" id="KW-1133">Transmembrane helix</keyword>
<comment type="caution">
    <text evidence="3">The sequence shown here is derived from an EMBL/GenBank/DDBJ whole genome shotgun (WGS) entry which is preliminary data.</text>
</comment>
<feature type="transmembrane region" description="Helical" evidence="1">
    <location>
        <begin position="402"/>
        <end position="424"/>
    </location>
</feature>
<name>A0A4Q2KBZ8_9FIRM</name>
<dbReference type="RefSeq" id="WP_129225451.1">
    <property type="nucleotide sequence ID" value="NZ_SDOZ01000002.1"/>
</dbReference>
<keyword evidence="4" id="KW-1185">Reference proteome</keyword>
<gene>
    <name evidence="3" type="ORF">ESZ91_06800</name>
</gene>
<evidence type="ECO:0000313" key="3">
    <source>
        <dbReference type="EMBL" id="RXZ62095.1"/>
    </source>
</evidence>
<keyword evidence="1" id="KW-0812">Transmembrane</keyword>
<keyword evidence="2" id="KW-0732">Signal</keyword>
<protein>
    <submittedName>
        <fullName evidence="3">Uncharacterized protein</fullName>
    </submittedName>
</protein>
<dbReference type="AlphaFoldDB" id="A0A4Q2KBZ8"/>
<keyword evidence="1" id="KW-0472">Membrane</keyword>
<sequence>MKKIKYLLSLFVVLALMFTCTFAAFAADYTVEVKDENNLAANKWDWATDKVGSGSATFGENGMKIENFNLGSSIYAIYKTNKMNEFKYSMHANLNLTRPSQVGADYNHDYSNLYISFMINADTPAPSYTCPWNGDKAYFSICFENLQGSPKTNLYLNECFAGSGATRKVVSSHDDILWNDGEFHWFEFEFVNDTQEAVYDGKPVTYTGKTFKFYFDGVMRFEYFQRDQNVYSDYLKDYVKDCKFSTTSGYIGFWPSSDFPVGMDSSETECYVEIDKIQITSYDNGNKTPYGIAPKPDFDIESVNFTPEASYDAGTEIEVKLADLFAYEGDDALSYAIKCEGKDIGSIRNGYWVWTPEKGGNYDVDFIASNADGKSATTYVTFRVAGDTTPEPEPGKSGCKSAVSASAGIAGGALILAGAALALIGRKRER</sequence>
<organism evidence="3 4">
    <name type="scientific">Candidatus Borkfalkia ceftriaxoniphila</name>
    <dbReference type="NCBI Taxonomy" id="2508949"/>
    <lineage>
        <taxon>Bacteria</taxon>
        <taxon>Bacillati</taxon>
        <taxon>Bacillota</taxon>
        <taxon>Clostridia</taxon>
        <taxon>Christensenellales</taxon>
        <taxon>Christensenellaceae</taxon>
        <taxon>Candidatus Borkfalkia</taxon>
    </lineage>
</organism>
<feature type="chain" id="PRO_5020271725" evidence="2">
    <location>
        <begin position="27"/>
        <end position="430"/>
    </location>
</feature>